<dbReference type="AlphaFoldDB" id="A0A841U2V1"/>
<proteinExistence type="predicted"/>
<accession>A0A841U2V1</accession>
<sequence length="415" mass="46641">MATAAKPVLGILTLYLNDNKALEEKSVYEKMTVAGAKLGLQVIVFTPADVNDRSGRVNALVYRTESRSWQRKSVRMPNLIYDRCRIQKSKRFEQLLEFRRKYNHLTFLNRPLRNKWTVYRTLAKVNAFRGHLPSTRLYASSDDVAAMLRKHSLLYLKPINGTGGRGILRIEKLKSGMLLLQGRDHSRRIVEPKRISRGQLPAALRSWDTRGDRYIVQQGLHIRLPSGRVHDYRMLVQKSGSGEWQVTGCAGRVGPPRSITSNLHGGGTAASMNSLLRQWVGSEARISQIRQTAEELGLSVARHLEATFGALCELALDLAIDRNGRVWLLEVNPKPSREVFIRAGEREAYRHAITRPMEYAMWVYRSRRDRSGKGASAPQTQETSRTGTDSSSAALIEHRGSFPDPGREESGGAVG</sequence>
<feature type="compositionally biased region" description="Basic and acidic residues" evidence="1">
    <location>
        <begin position="396"/>
        <end position="415"/>
    </location>
</feature>
<keyword evidence="3" id="KW-1185">Reference proteome</keyword>
<comment type="caution">
    <text evidence="2">The sequence shown here is derived from an EMBL/GenBank/DDBJ whole genome shotgun (WGS) entry which is preliminary data.</text>
</comment>
<dbReference type="Pfam" id="PF14398">
    <property type="entry name" value="ATPgrasp_YheCD"/>
    <property type="match status" value="1"/>
</dbReference>
<dbReference type="Gene3D" id="3.30.470.20">
    <property type="entry name" value="ATP-grasp fold, B domain"/>
    <property type="match status" value="1"/>
</dbReference>
<evidence type="ECO:0000256" key="1">
    <source>
        <dbReference type="SAM" id="MobiDB-lite"/>
    </source>
</evidence>
<dbReference type="EMBL" id="JACJVR010000052">
    <property type="protein sequence ID" value="MBB6692441.1"/>
    <property type="molecule type" value="Genomic_DNA"/>
</dbReference>
<evidence type="ECO:0000313" key="2">
    <source>
        <dbReference type="EMBL" id="MBB6692441.1"/>
    </source>
</evidence>
<reference evidence="2 3" key="1">
    <citation type="submission" date="2020-08" db="EMBL/GenBank/DDBJ databases">
        <title>Cohnella phylogeny.</title>
        <authorList>
            <person name="Dunlap C."/>
        </authorList>
    </citation>
    <scope>NUCLEOTIDE SEQUENCE [LARGE SCALE GENOMIC DNA]</scope>
    <source>
        <strain evidence="2 3">DSM 25239</strain>
    </source>
</reference>
<name>A0A841U2V1_9BACL</name>
<dbReference type="Proteomes" id="UP000553776">
    <property type="component" value="Unassembled WGS sequence"/>
</dbReference>
<dbReference type="SUPFAM" id="SSF56059">
    <property type="entry name" value="Glutathione synthetase ATP-binding domain-like"/>
    <property type="match status" value="1"/>
</dbReference>
<organism evidence="2 3">
    <name type="scientific">Cohnella xylanilytica</name>
    <dbReference type="NCBI Taxonomy" id="557555"/>
    <lineage>
        <taxon>Bacteria</taxon>
        <taxon>Bacillati</taxon>
        <taxon>Bacillota</taxon>
        <taxon>Bacilli</taxon>
        <taxon>Bacillales</taxon>
        <taxon>Paenibacillaceae</taxon>
        <taxon>Cohnella</taxon>
    </lineage>
</organism>
<protein>
    <submittedName>
        <fullName evidence="2">YheC/YheD family protein</fullName>
    </submittedName>
</protein>
<evidence type="ECO:0000313" key="3">
    <source>
        <dbReference type="Proteomes" id="UP000553776"/>
    </source>
</evidence>
<feature type="compositionally biased region" description="Polar residues" evidence="1">
    <location>
        <begin position="377"/>
        <end position="393"/>
    </location>
</feature>
<gene>
    <name evidence="2" type="ORF">H7B90_13605</name>
</gene>
<dbReference type="RefSeq" id="WP_185136424.1">
    <property type="nucleotide sequence ID" value="NZ_JACJVR010000052.1"/>
</dbReference>
<dbReference type="InterPro" id="IPR026838">
    <property type="entry name" value="YheC/D"/>
</dbReference>
<feature type="region of interest" description="Disordered" evidence="1">
    <location>
        <begin position="370"/>
        <end position="415"/>
    </location>
</feature>